<dbReference type="AlphaFoldDB" id="A0A6J7EZU0"/>
<evidence type="ECO:0000259" key="2">
    <source>
        <dbReference type="Pfam" id="PF00437"/>
    </source>
</evidence>
<dbReference type="InterPro" id="IPR050921">
    <property type="entry name" value="T4SS_GSP_E_ATPase"/>
</dbReference>
<accession>A0A6J7EZU0</accession>
<evidence type="ECO:0000256" key="1">
    <source>
        <dbReference type="ARBA" id="ARBA00006611"/>
    </source>
</evidence>
<dbReference type="PANTHER" id="PTHR30486:SF6">
    <property type="entry name" value="TYPE IV PILUS RETRACTATION ATPASE PILT"/>
    <property type="match status" value="1"/>
</dbReference>
<dbReference type="GO" id="GO:0016887">
    <property type="term" value="F:ATP hydrolysis activity"/>
    <property type="evidence" value="ECO:0007669"/>
    <property type="project" value="InterPro"/>
</dbReference>
<dbReference type="Gene3D" id="3.40.50.300">
    <property type="entry name" value="P-loop containing nucleotide triphosphate hydrolases"/>
    <property type="match status" value="1"/>
</dbReference>
<evidence type="ECO:0000313" key="3">
    <source>
        <dbReference type="EMBL" id="CAB4884883.1"/>
    </source>
</evidence>
<feature type="domain" description="Bacterial type II secretion system protein E" evidence="2">
    <location>
        <begin position="89"/>
        <end position="365"/>
    </location>
</feature>
<dbReference type="SUPFAM" id="SSF52540">
    <property type="entry name" value="P-loop containing nucleoside triphosphate hydrolases"/>
    <property type="match status" value="1"/>
</dbReference>
<dbReference type="Pfam" id="PF00437">
    <property type="entry name" value="T2SSE"/>
    <property type="match status" value="1"/>
</dbReference>
<dbReference type="PANTHER" id="PTHR30486">
    <property type="entry name" value="TWITCHING MOTILITY PROTEIN PILT"/>
    <property type="match status" value="1"/>
</dbReference>
<name>A0A6J7EZU0_9ZZZZ</name>
<protein>
    <submittedName>
        <fullName evidence="3">Unannotated protein</fullName>
    </submittedName>
</protein>
<dbReference type="CDD" id="cd01130">
    <property type="entry name" value="VirB11-like_ATPase"/>
    <property type="match status" value="1"/>
</dbReference>
<dbReference type="Gene3D" id="3.30.450.380">
    <property type="match status" value="1"/>
</dbReference>
<gene>
    <name evidence="3" type="ORF">UFOPK3376_02006</name>
</gene>
<organism evidence="3">
    <name type="scientific">freshwater metagenome</name>
    <dbReference type="NCBI Taxonomy" id="449393"/>
    <lineage>
        <taxon>unclassified sequences</taxon>
        <taxon>metagenomes</taxon>
        <taxon>ecological metagenomes</taxon>
    </lineage>
</organism>
<reference evidence="3" key="1">
    <citation type="submission" date="2020-05" db="EMBL/GenBank/DDBJ databases">
        <authorList>
            <person name="Chiriac C."/>
            <person name="Salcher M."/>
            <person name="Ghai R."/>
            <person name="Kavagutti S V."/>
        </authorList>
    </citation>
    <scope>NUCLEOTIDE SEQUENCE</scope>
</reference>
<comment type="similarity">
    <text evidence="1">Belongs to the GSP E family.</text>
</comment>
<dbReference type="InterPro" id="IPR027417">
    <property type="entry name" value="P-loop_NTPase"/>
</dbReference>
<dbReference type="EMBL" id="CAFBLP010000053">
    <property type="protein sequence ID" value="CAB4884883.1"/>
    <property type="molecule type" value="Genomic_DNA"/>
</dbReference>
<dbReference type="InterPro" id="IPR001482">
    <property type="entry name" value="T2SS/T4SS_dom"/>
</dbReference>
<sequence>MSRTDQHEVIAIAQAVGEALADDRIGRSATGRPSLGTADEREFARSIMSRHLDALAARHLAIGMDTMTADEELELGDAVLARVLGLGRIQPLLERADVNDIHIRGAASTWLKTTDGRRVSVAPVVDTDEELIELVRLVAARAGRSERRFDAANPELNLQLPDGSRLFATMEVSSRPSVIIRRHRFELSSLVELEEHGLVDEALSEFMTAAVLAKRNIVIAGGTGSGKTTMLRALLNEVPADERIITIEDAYELGLDRFEDLHPDYDMLQSRPANIEGRGAISMVDLTRMALRMDPDRVMVGEVRGAEAFPMLMAMSQGNNGSMCTMHADSTRTVFPKLAAYVSMAETGLPVETVNLLLATALHFVVHIQTIAGIRRVVSIREVVDADGARIVSNEVFKPGLDGRAVPGYPLRDATLSLLEEHGFDPAYLDKPDGWWNR</sequence>
<proteinExistence type="inferred from homology"/>